<organism evidence="2 3">
    <name type="scientific">Acidihalobacter prosperus</name>
    <dbReference type="NCBI Taxonomy" id="160660"/>
    <lineage>
        <taxon>Bacteria</taxon>
        <taxon>Pseudomonadati</taxon>
        <taxon>Pseudomonadota</taxon>
        <taxon>Gammaproteobacteria</taxon>
        <taxon>Chromatiales</taxon>
        <taxon>Ectothiorhodospiraceae</taxon>
        <taxon>Acidihalobacter</taxon>
    </lineage>
</organism>
<evidence type="ECO:0000313" key="2">
    <source>
        <dbReference type="EMBL" id="OBS10549.1"/>
    </source>
</evidence>
<accession>A0A1A6C7M6</accession>
<keyword evidence="3" id="KW-1185">Reference proteome</keyword>
<dbReference type="STRING" id="160660.BJI67_08745"/>
<reference evidence="2 3" key="1">
    <citation type="journal article" date="2014" name="Genome Announc.">
        <title>Draft Genome Sequence of the Iron-Oxidizing, Acidophilic, and Halotolerant 'Thiobacillus prosperus' Type Strain DSM 5130.</title>
        <authorList>
            <person name="Ossandon F.J."/>
            <person name="Cardenas J.P."/>
            <person name="Corbett M."/>
            <person name="Quatrini R."/>
            <person name="Holmes D.S."/>
            <person name="Watkin E."/>
        </authorList>
    </citation>
    <scope>NUCLEOTIDE SEQUENCE [LARGE SCALE GENOMIC DNA]</scope>
    <source>
        <strain evidence="2 3">DSM 5130</strain>
    </source>
</reference>
<dbReference type="SUPFAM" id="SSF160443">
    <property type="entry name" value="SMR domain-like"/>
    <property type="match status" value="1"/>
</dbReference>
<name>A0A1A6C7M6_9GAMM</name>
<protein>
    <submittedName>
        <fullName evidence="2">Recombination inhibitory protein MutS2</fullName>
    </submittedName>
</protein>
<dbReference type="EMBL" id="JQSG02000001">
    <property type="protein sequence ID" value="OBS10549.1"/>
    <property type="molecule type" value="Genomic_DNA"/>
</dbReference>
<dbReference type="SMART" id="SM00463">
    <property type="entry name" value="SMR"/>
    <property type="match status" value="1"/>
</dbReference>
<evidence type="ECO:0000313" key="3">
    <source>
        <dbReference type="Proteomes" id="UP000029273"/>
    </source>
</evidence>
<comment type="caution">
    <text evidence="2">The sequence shown here is derived from an EMBL/GenBank/DDBJ whole genome shotgun (WGS) entry which is preliminary data.</text>
</comment>
<dbReference type="InterPro" id="IPR002625">
    <property type="entry name" value="Smr_dom"/>
</dbReference>
<dbReference type="PROSITE" id="PS50828">
    <property type="entry name" value="SMR"/>
    <property type="match status" value="1"/>
</dbReference>
<dbReference type="Proteomes" id="UP000029273">
    <property type="component" value="Unassembled WGS sequence"/>
</dbReference>
<dbReference type="InterPro" id="IPR036063">
    <property type="entry name" value="Smr_dom_sf"/>
</dbReference>
<dbReference type="PANTHER" id="PTHR35562:SF2">
    <property type="entry name" value="DNA ENDONUCLEASE SMRA-RELATED"/>
    <property type="match status" value="1"/>
</dbReference>
<proteinExistence type="predicted"/>
<sequence length="115" mass="13261">MQLDIDGVLDLHHFKPREVPDLVREYLHECRRRDIAEVRIVHGKGKGVLRAIVQDILAQDPHVLAYGPAMDRSGWGATVARLHTARTPPSPRTAETGAAVERKRFWQKLWPWRRN</sequence>
<dbReference type="AlphaFoldDB" id="A0A1A6C7M6"/>
<feature type="domain" description="Smr" evidence="1">
    <location>
        <begin position="9"/>
        <end position="83"/>
    </location>
</feature>
<dbReference type="PANTHER" id="PTHR35562">
    <property type="entry name" value="DNA ENDONUCLEASE SMRA-RELATED"/>
    <property type="match status" value="1"/>
</dbReference>
<dbReference type="RefSeq" id="WP_065089103.1">
    <property type="nucleotide sequence ID" value="NZ_JQSG02000001.1"/>
</dbReference>
<gene>
    <name evidence="2" type="ORF">Thpro_020265</name>
</gene>
<dbReference type="Pfam" id="PF01713">
    <property type="entry name" value="Smr"/>
    <property type="match status" value="1"/>
</dbReference>
<evidence type="ECO:0000259" key="1">
    <source>
        <dbReference type="PROSITE" id="PS50828"/>
    </source>
</evidence>
<dbReference type="Gene3D" id="3.30.1370.110">
    <property type="match status" value="1"/>
</dbReference>